<evidence type="ECO:0000256" key="9">
    <source>
        <dbReference type="SAM" id="Phobius"/>
    </source>
</evidence>
<keyword evidence="2" id="KW-1003">Cell membrane</keyword>
<feature type="transmembrane region" description="Helical" evidence="9">
    <location>
        <begin position="146"/>
        <end position="163"/>
    </location>
</feature>
<evidence type="ECO:0000313" key="12">
    <source>
        <dbReference type="Proteomes" id="UP000290365"/>
    </source>
</evidence>
<keyword evidence="4" id="KW-0808">Transferase</keyword>
<evidence type="ECO:0000256" key="5">
    <source>
        <dbReference type="ARBA" id="ARBA00022692"/>
    </source>
</evidence>
<dbReference type="KEGG" id="kbs:EPA93_20310"/>
<dbReference type="RefSeq" id="WP_129889268.1">
    <property type="nucleotide sequence ID" value="NZ_CP035758.1"/>
</dbReference>
<keyword evidence="6 9" id="KW-1133">Transmembrane helix</keyword>
<keyword evidence="3" id="KW-0328">Glycosyltransferase</keyword>
<protein>
    <recommendedName>
        <fullName evidence="10">Glycosyltransferase RgtA/B/C/D-like domain-containing protein</fullName>
    </recommendedName>
</protein>
<feature type="region of interest" description="Disordered" evidence="8">
    <location>
        <begin position="1"/>
        <end position="21"/>
    </location>
</feature>
<accession>A0A4P6JSA6</accession>
<feature type="transmembrane region" description="Helical" evidence="9">
    <location>
        <begin position="377"/>
        <end position="397"/>
    </location>
</feature>
<dbReference type="GO" id="GO:0005886">
    <property type="term" value="C:plasma membrane"/>
    <property type="evidence" value="ECO:0007669"/>
    <property type="project" value="UniProtKB-SubCell"/>
</dbReference>
<feature type="transmembrane region" description="Helical" evidence="9">
    <location>
        <begin position="30"/>
        <end position="51"/>
    </location>
</feature>
<dbReference type="GO" id="GO:0016763">
    <property type="term" value="F:pentosyltransferase activity"/>
    <property type="evidence" value="ECO:0007669"/>
    <property type="project" value="TreeGrafter"/>
</dbReference>
<dbReference type="EMBL" id="CP035758">
    <property type="protein sequence ID" value="QBD78215.1"/>
    <property type="molecule type" value="Genomic_DNA"/>
</dbReference>
<gene>
    <name evidence="11" type="ORF">EPA93_20310</name>
</gene>
<evidence type="ECO:0000256" key="6">
    <source>
        <dbReference type="ARBA" id="ARBA00022989"/>
    </source>
</evidence>
<evidence type="ECO:0000259" key="10">
    <source>
        <dbReference type="Pfam" id="PF13231"/>
    </source>
</evidence>
<dbReference type="GO" id="GO:0009103">
    <property type="term" value="P:lipopolysaccharide biosynthetic process"/>
    <property type="evidence" value="ECO:0007669"/>
    <property type="project" value="UniProtKB-ARBA"/>
</dbReference>
<feature type="domain" description="Glycosyltransferase RgtA/B/C/D-like" evidence="10">
    <location>
        <begin position="92"/>
        <end position="254"/>
    </location>
</feature>
<feature type="transmembrane region" description="Helical" evidence="9">
    <location>
        <begin position="244"/>
        <end position="266"/>
    </location>
</feature>
<evidence type="ECO:0000256" key="7">
    <source>
        <dbReference type="ARBA" id="ARBA00023136"/>
    </source>
</evidence>
<reference evidence="11 12" key="1">
    <citation type="submission" date="2019-01" db="EMBL/GenBank/DDBJ databases">
        <title>Ktedonosporobacter rubrisoli SCAWS-G2.</title>
        <authorList>
            <person name="Huang Y."/>
            <person name="Yan B."/>
        </authorList>
    </citation>
    <scope>NUCLEOTIDE SEQUENCE [LARGE SCALE GENOMIC DNA]</scope>
    <source>
        <strain evidence="11 12">SCAWS-G2</strain>
    </source>
</reference>
<feature type="transmembrane region" description="Helical" evidence="9">
    <location>
        <begin position="214"/>
        <end position="232"/>
    </location>
</feature>
<dbReference type="PANTHER" id="PTHR33908">
    <property type="entry name" value="MANNOSYLTRANSFERASE YKCB-RELATED"/>
    <property type="match status" value="1"/>
</dbReference>
<evidence type="ECO:0000256" key="3">
    <source>
        <dbReference type="ARBA" id="ARBA00022676"/>
    </source>
</evidence>
<keyword evidence="7 9" id="KW-0472">Membrane</keyword>
<evidence type="ECO:0000313" key="11">
    <source>
        <dbReference type="EMBL" id="QBD78215.1"/>
    </source>
</evidence>
<evidence type="ECO:0000256" key="8">
    <source>
        <dbReference type="SAM" id="MobiDB-lite"/>
    </source>
</evidence>
<feature type="transmembrane region" description="Helical" evidence="9">
    <location>
        <begin position="427"/>
        <end position="448"/>
    </location>
</feature>
<dbReference type="Pfam" id="PF13231">
    <property type="entry name" value="PMT_2"/>
    <property type="match status" value="1"/>
</dbReference>
<feature type="transmembrane region" description="Helical" evidence="9">
    <location>
        <begin position="118"/>
        <end position="139"/>
    </location>
</feature>
<evidence type="ECO:0000256" key="2">
    <source>
        <dbReference type="ARBA" id="ARBA00022475"/>
    </source>
</evidence>
<dbReference type="Proteomes" id="UP000290365">
    <property type="component" value="Chromosome"/>
</dbReference>
<feature type="compositionally biased region" description="Polar residues" evidence="8">
    <location>
        <begin position="1"/>
        <end position="14"/>
    </location>
</feature>
<keyword evidence="12" id="KW-1185">Reference proteome</keyword>
<dbReference type="OrthoDB" id="138467at2"/>
<organism evidence="11 12">
    <name type="scientific">Ktedonosporobacter rubrisoli</name>
    <dbReference type="NCBI Taxonomy" id="2509675"/>
    <lineage>
        <taxon>Bacteria</taxon>
        <taxon>Bacillati</taxon>
        <taxon>Chloroflexota</taxon>
        <taxon>Ktedonobacteria</taxon>
        <taxon>Ktedonobacterales</taxon>
        <taxon>Ktedonosporobacteraceae</taxon>
        <taxon>Ktedonosporobacter</taxon>
    </lineage>
</organism>
<comment type="subcellular location">
    <subcellularLocation>
        <location evidence="1">Cell membrane</location>
        <topology evidence="1">Multi-pass membrane protein</topology>
    </subcellularLocation>
</comment>
<feature type="transmembrane region" description="Helical" evidence="9">
    <location>
        <begin position="193"/>
        <end position="208"/>
    </location>
</feature>
<dbReference type="InterPro" id="IPR038731">
    <property type="entry name" value="RgtA/B/C-like"/>
</dbReference>
<feature type="transmembrane region" description="Helical" evidence="9">
    <location>
        <begin position="169"/>
        <end position="186"/>
    </location>
</feature>
<feature type="transmembrane region" description="Helical" evidence="9">
    <location>
        <begin position="305"/>
        <end position="330"/>
    </location>
</feature>
<keyword evidence="5 9" id="KW-0812">Transmembrane</keyword>
<proteinExistence type="predicted"/>
<evidence type="ECO:0000256" key="1">
    <source>
        <dbReference type="ARBA" id="ARBA00004651"/>
    </source>
</evidence>
<sequence>MNTRTDISTRSAKTSQRKAPTHQLASSQRLVILDAAIIIGLLLAALIPRIILALQLDMVTDEVVYILGGKIYLPLVAHMNIGASGWSYNYEHPPFVKLLIGLVLALNSSLGHPLGELLAGRIPSIIFGTLLVLAVYWLGRSPFGRIIALGAALCLAFSPWLAYFSALAYLDMTMTALITIAFLLVWHAIKRPWLYLLVALLVGLGAASKYTAVLIIPGMALFTIYYFLGIWPRLPREQRAPIPWLWWLGAIVLAPLIFLAVDPAIWPGPVKLLIHSFEFEWKHSYNGHLTFIAGQYNMHVPHWSILYILAAKISAFVTIPAALFVIFALIQQVRFQLHPSAANAAEAASTSFLLIWLLATLGLFSLLNIVVGTHYHLPLAAPVALAGASGLATILRYRRGTGFLFRQPRQTEDEEAPASLPARRPALNLWGTAAALLLIAAVAIPHLVGLTTVYAAEGYTSELFHGENTVLQVAYPGYREALKWLAAHTNKPLRVGLVAVPGTLNGGSDGISWYGFNQDLTGRFKLTEAHPTDYNFPYDYLIWPMHLVQRGYAIPEPWRSHIVYTVTGGNTTYCYILARVPATQIP</sequence>
<feature type="transmembrane region" description="Helical" evidence="9">
    <location>
        <begin position="351"/>
        <end position="371"/>
    </location>
</feature>
<dbReference type="PANTHER" id="PTHR33908:SF11">
    <property type="entry name" value="MEMBRANE PROTEIN"/>
    <property type="match status" value="1"/>
</dbReference>
<evidence type="ECO:0000256" key="4">
    <source>
        <dbReference type="ARBA" id="ARBA00022679"/>
    </source>
</evidence>
<dbReference type="AlphaFoldDB" id="A0A4P6JSA6"/>
<name>A0A4P6JSA6_KTERU</name>
<dbReference type="InterPro" id="IPR050297">
    <property type="entry name" value="LipidA_mod_glycosyltrf_83"/>
</dbReference>